<reference evidence="3 4" key="1">
    <citation type="submission" date="2018-04" db="EMBL/GenBank/DDBJ databases">
        <title>Massilia violaceinigra sp. nov., a novel purple-pigmented bacterium isolated from Tianshan glacier, Xinjiang, China.</title>
        <authorList>
            <person name="Wang H."/>
        </authorList>
    </citation>
    <scope>NUCLEOTIDE SEQUENCE [LARGE SCALE GENOMIC DNA]</scope>
    <source>
        <strain evidence="3 4">B448-2</strain>
    </source>
</reference>
<organism evidence="3 4">
    <name type="scientific">Massilia glaciei</name>
    <dbReference type="NCBI Taxonomy" id="1524097"/>
    <lineage>
        <taxon>Bacteria</taxon>
        <taxon>Pseudomonadati</taxon>
        <taxon>Pseudomonadota</taxon>
        <taxon>Betaproteobacteria</taxon>
        <taxon>Burkholderiales</taxon>
        <taxon>Oxalobacteraceae</taxon>
        <taxon>Telluria group</taxon>
        <taxon>Massilia</taxon>
    </lineage>
</organism>
<accession>A0A2U2I605</accession>
<sequence>MNKVFCTAVFAATFAAGSAAAIASDTLSEARAVDARAIKVKLGGVINLRMKQGHAPSLVLYGDKETLAKVSVSQQGDTLQIDTGRGGGFRWGRGKPELRAELTLPNMSELASHGVGSAEVSGFSGERIKLTLDGAGAITHTGSYKHIDANLGGVGSMTLNAGASERIELDLQGAGRIAINGNSKMLHATMGGVGSLNAQQLRADAVELNMTGLGSATVYAKNSANLSLNGLGSATVYGKPAARNASARGLGSVSWQ</sequence>
<dbReference type="OrthoDB" id="8706990at2"/>
<feature type="chain" id="PRO_5015614105" evidence="1">
    <location>
        <begin position="24"/>
        <end position="256"/>
    </location>
</feature>
<protein>
    <submittedName>
        <fullName evidence="3">DUF2807 domain-containing protein</fullName>
    </submittedName>
</protein>
<dbReference type="Pfam" id="PF10988">
    <property type="entry name" value="DUF2807"/>
    <property type="match status" value="1"/>
</dbReference>
<dbReference type="Gene3D" id="2.160.20.120">
    <property type="match status" value="1"/>
</dbReference>
<dbReference type="AlphaFoldDB" id="A0A2U2I605"/>
<dbReference type="RefSeq" id="WP_106756052.1">
    <property type="nucleotide sequence ID" value="NZ_PXWF02000042.1"/>
</dbReference>
<keyword evidence="4" id="KW-1185">Reference proteome</keyword>
<evidence type="ECO:0000256" key="1">
    <source>
        <dbReference type="SAM" id="SignalP"/>
    </source>
</evidence>
<feature type="signal peptide" evidence="1">
    <location>
        <begin position="1"/>
        <end position="23"/>
    </location>
</feature>
<feature type="domain" description="Putative auto-transporter adhesin head GIN" evidence="2">
    <location>
        <begin position="39"/>
        <end position="240"/>
    </location>
</feature>
<dbReference type="Proteomes" id="UP000241421">
    <property type="component" value="Unassembled WGS sequence"/>
</dbReference>
<evidence type="ECO:0000313" key="4">
    <source>
        <dbReference type="Proteomes" id="UP000241421"/>
    </source>
</evidence>
<evidence type="ECO:0000259" key="2">
    <source>
        <dbReference type="Pfam" id="PF10988"/>
    </source>
</evidence>
<evidence type="ECO:0000313" key="3">
    <source>
        <dbReference type="EMBL" id="PWF55197.1"/>
    </source>
</evidence>
<dbReference type="EMBL" id="PXWF02000042">
    <property type="protein sequence ID" value="PWF55197.1"/>
    <property type="molecule type" value="Genomic_DNA"/>
</dbReference>
<keyword evidence="1" id="KW-0732">Signal</keyword>
<proteinExistence type="predicted"/>
<gene>
    <name evidence="3" type="ORF">C7C56_003210</name>
</gene>
<dbReference type="InterPro" id="IPR021255">
    <property type="entry name" value="DUF2807"/>
</dbReference>
<comment type="caution">
    <text evidence="3">The sequence shown here is derived from an EMBL/GenBank/DDBJ whole genome shotgun (WGS) entry which is preliminary data.</text>
</comment>
<name>A0A2U2I605_9BURK</name>